<keyword evidence="8" id="KW-0032">Aminotransferase</keyword>
<comment type="cofactor">
    <cofactor evidence="1 7">
        <name>pyridoxal 5'-phosphate</name>
        <dbReference type="ChEBI" id="CHEBI:597326"/>
    </cofactor>
</comment>
<comment type="pathway">
    <text evidence="2">Porphyrin-containing compound metabolism; protoporphyrin-IX biosynthesis; 5-aminolevulinate from L-glutamyl-tRNA(Glu): step 2/2.</text>
</comment>
<keyword evidence="7" id="KW-0963">Cytoplasm</keyword>
<evidence type="ECO:0000256" key="3">
    <source>
        <dbReference type="ARBA" id="ARBA00008981"/>
    </source>
</evidence>
<evidence type="ECO:0000256" key="7">
    <source>
        <dbReference type="HAMAP-Rule" id="MF_00375"/>
    </source>
</evidence>
<keyword evidence="8" id="KW-0808">Transferase</keyword>
<proteinExistence type="inferred from homology"/>
<dbReference type="EC" id="5.4.3.8" evidence="7"/>
<dbReference type="EMBL" id="ATLC01000043">
    <property type="protein sequence ID" value="EPJ29035.1"/>
    <property type="molecule type" value="Genomic_DNA"/>
</dbReference>
<evidence type="ECO:0000256" key="1">
    <source>
        <dbReference type="ARBA" id="ARBA00001933"/>
    </source>
</evidence>
<sequence length="437" mass="47773">MSVIEESTMTYAEACRYFPGGVNSPIRACIPVGIVPPIVSSAYRDIFIDSFGKTFIDFCGSWGSLIHGHSHPKILDVICNSAPKGTSYGLTSENEISLAATLFSCLELTDNKVRFVSSGTEATMTAVRLACATTGRAIIIKFLGCYHGHSDVLLNGISIDESTIHQVPHIVDTYFSGNPYLPLNLILPYNDLQIFEEVMLQVGERVACVIFEPIAINMGVILPQPGFIEGVIATSRRFSALTIMDEVVTGFRMGIRGVRSIMDVDSDITVYGKILGGGMPVAAFLAHQRIMDHLLPLGKVFQAGTLSGNPIAMAVGKASIELCREVDFYPKLENLAQSFFAPIEEVIGNRGFPVSLVRAGSMFSFFFRETPPKNLSEVQECDQHMFGVFYRHVFAQGVYLSPASMEASFLSSVHSKENLAYTQNVLIDSLVKTFDSL</sequence>
<keyword evidence="4 7" id="KW-0663">Pyridoxal phosphate</keyword>
<evidence type="ECO:0000256" key="4">
    <source>
        <dbReference type="ARBA" id="ARBA00022898"/>
    </source>
</evidence>
<comment type="similarity">
    <text evidence="3 7">Belongs to the class-III pyridoxal-phosphate-dependent aminotransferase family. HemL subfamily.</text>
</comment>
<comment type="catalytic activity">
    <reaction evidence="7">
        <text>(S)-4-amino-5-oxopentanoate = 5-aminolevulinate</text>
        <dbReference type="Rhea" id="RHEA:14265"/>
        <dbReference type="ChEBI" id="CHEBI:57501"/>
        <dbReference type="ChEBI" id="CHEBI:356416"/>
        <dbReference type="EC" id="5.4.3.8"/>
    </reaction>
</comment>
<protein>
    <recommendedName>
        <fullName evidence="7">Glutamate-1-semialdehyde 2,1-aminomutase</fullName>
        <shortName evidence="7">GSA</shortName>
        <ecNumber evidence="7">5.4.3.8</ecNumber>
    </recommendedName>
    <alternativeName>
        <fullName evidence="7">Glutamate-1-semialdehyde aminotransferase</fullName>
        <shortName evidence="7">GSA-AT</shortName>
    </alternativeName>
</protein>
<keyword evidence="5 7" id="KW-0413">Isomerase</keyword>
<dbReference type="PANTHER" id="PTHR43713:SF3">
    <property type="entry name" value="GLUTAMATE-1-SEMIALDEHYDE 2,1-AMINOMUTASE 1, CHLOROPLASTIC-RELATED"/>
    <property type="match status" value="1"/>
</dbReference>
<dbReference type="RefSeq" id="WP_016981577.1">
    <property type="nucleotide sequence ID" value="NZ_KE356190.1"/>
</dbReference>
<dbReference type="NCBIfam" id="NF000818">
    <property type="entry name" value="PRK00062.1"/>
    <property type="match status" value="1"/>
</dbReference>
<evidence type="ECO:0000256" key="2">
    <source>
        <dbReference type="ARBA" id="ARBA00004819"/>
    </source>
</evidence>
<dbReference type="InterPro" id="IPR005814">
    <property type="entry name" value="Aminotrans_3"/>
</dbReference>
<gene>
    <name evidence="7" type="primary">hemL</name>
    <name evidence="8" type="ORF">CP99DC5_0008</name>
</gene>
<keyword evidence="6 7" id="KW-0627">Porphyrin biosynthesis</keyword>
<dbReference type="InterPro" id="IPR015422">
    <property type="entry name" value="PyrdxlP-dep_Trfase_small"/>
</dbReference>
<dbReference type="SUPFAM" id="SSF53383">
    <property type="entry name" value="PLP-dependent transferases"/>
    <property type="match status" value="1"/>
</dbReference>
<name>A0ABN0MR42_CHLPS</name>
<dbReference type="Pfam" id="PF00202">
    <property type="entry name" value="Aminotran_3"/>
    <property type="match status" value="1"/>
</dbReference>
<comment type="subunit">
    <text evidence="7">Homodimer.</text>
</comment>
<feature type="modified residue" description="N6-(pyridoxal phosphate)lysine" evidence="7">
    <location>
        <position position="273"/>
    </location>
</feature>
<evidence type="ECO:0000313" key="8">
    <source>
        <dbReference type="EMBL" id="EPJ29035.1"/>
    </source>
</evidence>
<dbReference type="InterPro" id="IPR015421">
    <property type="entry name" value="PyrdxlP-dep_Trfase_major"/>
</dbReference>
<dbReference type="NCBIfam" id="NF001864">
    <property type="entry name" value="PRK00615.1"/>
    <property type="match status" value="1"/>
</dbReference>
<dbReference type="PANTHER" id="PTHR43713">
    <property type="entry name" value="GLUTAMATE-1-SEMIALDEHYDE 2,1-AMINOMUTASE"/>
    <property type="match status" value="1"/>
</dbReference>
<evidence type="ECO:0000256" key="5">
    <source>
        <dbReference type="ARBA" id="ARBA00023235"/>
    </source>
</evidence>
<organism evidence="8 9">
    <name type="scientific">Chlamydia psittaci 99DC5</name>
    <dbReference type="NCBI Taxonomy" id="1112251"/>
    <lineage>
        <taxon>Bacteria</taxon>
        <taxon>Pseudomonadati</taxon>
        <taxon>Chlamydiota</taxon>
        <taxon>Chlamydiia</taxon>
        <taxon>Chlamydiales</taxon>
        <taxon>Chlamydiaceae</taxon>
        <taxon>Chlamydia/Chlamydophila group</taxon>
        <taxon>Chlamydia</taxon>
    </lineage>
</organism>
<dbReference type="Proteomes" id="UP000014627">
    <property type="component" value="Unassembled WGS sequence"/>
</dbReference>
<reference evidence="8 9" key="1">
    <citation type="submission" date="2013-04" db="EMBL/GenBank/DDBJ databases">
        <title>Genome sequence of Chlamydia psittaci 99DC5.</title>
        <authorList>
            <person name="Huot-Creasy H."/>
            <person name="McCracken C.L."/>
            <person name="Humphries M."/>
            <person name="Sachse K."/>
            <person name="Laroucau K."/>
            <person name="Bavoil P."/>
            <person name="Myers G.S."/>
        </authorList>
    </citation>
    <scope>NUCLEOTIDE SEQUENCE [LARGE SCALE GENOMIC DNA]</scope>
    <source>
        <strain evidence="8 9">99DC5</strain>
    </source>
</reference>
<dbReference type="Gene3D" id="3.90.1150.10">
    <property type="entry name" value="Aspartate Aminotransferase, domain 1"/>
    <property type="match status" value="1"/>
</dbReference>
<comment type="caution">
    <text evidence="8">The sequence shown here is derived from an EMBL/GenBank/DDBJ whole genome shotgun (WGS) entry which is preliminary data.</text>
</comment>
<keyword evidence="9" id="KW-1185">Reference proteome</keyword>
<accession>A0ABN0MR42</accession>
<evidence type="ECO:0000256" key="6">
    <source>
        <dbReference type="ARBA" id="ARBA00023244"/>
    </source>
</evidence>
<dbReference type="Gene3D" id="3.40.640.10">
    <property type="entry name" value="Type I PLP-dependent aspartate aminotransferase-like (Major domain)"/>
    <property type="match status" value="1"/>
</dbReference>
<dbReference type="InterPro" id="IPR004639">
    <property type="entry name" value="4pyrrol_synth_GluAld_NH2Trfase"/>
</dbReference>
<dbReference type="InterPro" id="IPR015424">
    <property type="entry name" value="PyrdxlP-dep_Trfase"/>
</dbReference>
<evidence type="ECO:0000313" key="9">
    <source>
        <dbReference type="Proteomes" id="UP000014627"/>
    </source>
</evidence>
<dbReference type="CDD" id="cd00610">
    <property type="entry name" value="OAT_like"/>
    <property type="match status" value="1"/>
</dbReference>
<dbReference type="HAMAP" id="MF_00375">
    <property type="entry name" value="HemL_aminotrans_3"/>
    <property type="match status" value="1"/>
</dbReference>
<dbReference type="GO" id="GO:0008483">
    <property type="term" value="F:transaminase activity"/>
    <property type="evidence" value="ECO:0007669"/>
    <property type="project" value="UniProtKB-KW"/>
</dbReference>
<comment type="subcellular location">
    <subcellularLocation>
        <location evidence="7">Cytoplasm</location>
    </subcellularLocation>
</comment>